<dbReference type="GO" id="GO:0005198">
    <property type="term" value="F:structural molecule activity"/>
    <property type="evidence" value="ECO:0007669"/>
    <property type="project" value="InterPro"/>
</dbReference>
<feature type="transmembrane region" description="Helical" evidence="1">
    <location>
        <begin position="6"/>
        <end position="28"/>
    </location>
</feature>
<dbReference type="OrthoDB" id="183655at2157"/>
<evidence type="ECO:0000313" key="2">
    <source>
        <dbReference type="EMBL" id="THE62940.1"/>
    </source>
</evidence>
<keyword evidence="1" id="KW-0812">Transmembrane</keyword>
<keyword evidence="2" id="KW-0969">Cilium</keyword>
<keyword evidence="1" id="KW-1133">Transmembrane helix</keyword>
<dbReference type="InterPro" id="IPR002774">
    <property type="entry name" value="Flagellin_arc-type"/>
</dbReference>
<keyword evidence="2" id="KW-0966">Cell projection</keyword>
<name>A0A4S3THH6_9EURY</name>
<keyword evidence="3" id="KW-1185">Reference proteome</keyword>
<dbReference type="EMBL" id="RBZW01000076">
    <property type="protein sequence ID" value="THE62940.1"/>
    <property type="molecule type" value="Genomic_DNA"/>
</dbReference>
<accession>A0A4S3THH6</accession>
<sequence length="161" mass="16876">MGSVSATHLIMFIGSLVIATAVAGTVVVEVGHVSNSIEDRSASVTTEIETEIAIISDESQTDAIVSEDGQGNLDTITVLVKNIGSEDIPADPSAVDATVDGSYTTVDTVSHVEEDDARTWEPGGVTEIDLAIADEQEPSGDIDVTIIVSGNEDTMTFYYPE</sequence>
<dbReference type="PANTHER" id="PTHR42200:SF2">
    <property type="entry name" value="ARCHAEAL FLAGELLA-RELATED PROTEIN F"/>
    <property type="match status" value="1"/>
</dbReference>
<dbReference type="RefSeq" id="WP_141466574.1">
    <property type="nucleotide sequence ID" value="NZ_RBZW01000076.1"/>
</dbReference>
<keyword evidence="2" id="KW-0282">Flagellum</keyword>
<dbReference type="GO" id="GO:0097588">
    <property type="term" value="P:archaeal or bacterial-type flagellum-dependent cell motility"/>
    <property type="evidence" value="ECO:0007669"/>
    <property type="project" value="InterPro"/>
</dbReference>
<protein>
    <submittedName>
        <fullName evidence="2">Flagellin</fullName>
    </submittedName>
</protein>
<evidence type="ECO:0000256" key="1">
    <source>
        <dbReference type="SAM" id="Phobius"/>
    </source>
</evidence>
<dbReference type="PANTHER" id="PTHR42200">
    <property type="entry name" value="ARCHAEAL FLAGELLA-RELATED PROTEIN F-RELATED"/>
    <property type="match status" value="1"/>
</dbReference>
<evidence type="ECO:0000313" key="3">
    <source>
        <dbReference type="Proteomes" id="UP000318864"/>
    </source>
</evidence>
<dbReference type="Pfam" id="PF01917">
    <property type="entry name" value="Flagellin_arch-type"/>
    <property type="match status" value="1"/>
</dbReference>
<keyword evidence="1" id="KW-0472">Membrane</keyword>
<comment type="caution">
    <text evidence="2">The sequence shown here is derived from an EMBL/GenBank/DDBJ whole genome shotgun (WGS) entry which is preliminary data.</text>
</comment>
<proteinExistence type="predicted"/>
<reference evidence="2 3" key="1">
    <citation type="submission" date="2018-10" db="EMBL/GenBank/DDBJ databases">
        <title>Natronolimnobius sp. XQ-INN 246 isolated from Inner Mongolia Autonomous Region of China.</title>
        <authorList>
            <person name="Xue Q."/>
        </authorList>
    </citation>
    <scope>NUCLEOTIDE SEQUENCE [LARGE SCALE GENOMIC DNA]</scope>
    <source>
        <strain evidence="2 3">XQ-INN 246</strain>
    </source>
</reference>
<gene>
    <name evidence="2" type="ORF">D8Y22_21050</name>
</gene>
<dbReference type="Proteomes" id="UP000318864">
    <property type="component" value="Unassembled WGS sequence"/>
</dbReference>
<organism evidence="2 3">
    <name type="scientific">Salinadaptatus halalkaliphilus</name>
    <dbReference type="NCBI Taxonomy" id="2419781"/>
    <lineage>
        <taxon>Archaea</taxon>
        <taxon>Methanobacteriati</taxon>
        <taxon>Methanobacteriota</taxon>
        <taxon>Stenosarchaea group</taxon>
        <taxon>Halobacteria</taxon>
        <taxon>Halobacteriales</taxon>
        <taxon>Natrialbaceae</taxon>
        <taxon>Salinadaptatus</taxon>
    </lineage>
</organism>
<dbReference type="AlphaFoldDB" id="A0A4S3THH6"/>